<dbReference type="Proteomes" id="UP000266673">
    <property type="component" value="Unassembled WGS sequence"/>
</dbReference>
<proteinExistence type="predicted"/>
<gene>
    <name evidence="2" type="ORF">C2G38_2199639</name>
</gene>
<comment type="caution">
    <text evidence="2">The sequence shown here is derived from an EMBL/GenBank/DDBJ whole genome shotgun (WGS) entry which is preliminary data.</text>
</comment>
<dbReference type="AlphaFoldDB" id="A0A397UTW1"/>
<reference evidence="2 3" key="1">
    <citation type="submission" date="2018-06" db="EMBL/GenBank/DDBJ databases">
        <title>Comparative genomics reveals the genomic features of Rhizophagus irregularis, R. cerebriforme, R. diaphanum and Gigaspora rosea, and their symbiotic lifestyle signature.</title>
        <authorList>
            <person name="Morin E."/>
            <person name="San Clemente H."/>
            <person name="Chen E.C.H."/>
            <person name="De La Providencia I."/>
            <person name="Hainaut M."/>
            <person name="Kuo A."/>
            <person name="Kohler A."/>
            <person name="Murat C."/>
            <person name="Tang N."/>
            <person name="Roy S."/>
            <person name="Loubradou J."/>
            <person name="Henrissat B."/>
            <person name="Grigoriev I.V."/>
            <person name="Corradi N."/>
            <person name="Roux C."/>
            <person name="Martin F.M."/>
        </authorList>
    </citation>
    <scope>NUCLEOTIDE SEQUENCE [LARGE SCALE GENOMIC DNA]</scope>
    <source>
        <strain evidence="2 3">DAOM 194757</strain>
    </source>
</reference>
<feature type="region of interest" description="Disordered" evidence="1">
    <location>
        <begin position="123"/>
        <end position="173"/>
    </location>
</feature>
<feature type="compositionally biased region" description="Basic and acidic residues" evidence="1">
    <location>
        <begin position="128"/>
        <end position="166"/>
    </location>
</feature>
<dbReference type="EMBL" id="QKWP01000986">
    <property type="protein sequence ID" value="RIB12818.1"/>
    <property type="molecule type" value="Genomic_DNA"/>
</dbReference>
<keyword evidence="3" id="KW-1185">Reference proteome</keyword>
<evidence type="ECO:0000256" key="1">
    <source>
        <dbReference type="SAM" id="MobiDB-lite"/>
    </source>
</evidence>
<sequence length="173" mass="19595">MSPDSSVGGTVRTRFGLFKLDDAPLEDNAGKAVEVFVPPEEKNTEAKNNKEPKRKIIKKMMMKLVDSLRITNIQPYSIITTRARLDWEACKLMIRNGDKKIKILTEYCKPANIGDQILRKAKLKKEKKAGDKDVDIDSSKSEEKEETGSNDESKNGEYKEETRTLDISHIGHN</sequence>
<organism evidence="2 3">
    <name type="scientific">Gigaspora rosea</name>
    <dbReference type="NCBI Taxonomy" id="44941"/>
    <lineage>
        <taxon>Eukaryota</taxon>
        <taxon>Fungi</taxon>
        <taxon>Fungi incertae sedis</taxon>
        <taxon>Mucoromycota</taxon>
        <taxon>Glomeromycotina</taxon>
        <taxon>Glomeromycetes</taxon>
        <taxon>Diversisporales</taxon>
        <taxon>Gigasporaceae</taxon>
        <taxon>Gigaspora</taxon>
    </lineage>
</organism>
<name>A0A397UTW1_9GLOM</name>
<evidence type="ECO:0000313" key="3">
    <source>
        <dbReference type="Proteomes" id="UP000266673"/>
    </source>
</evidence>
<protein>
    <submittedName>
        <fullName evidence="2">Uncharacterized protein</fullName>
    </submittedName>
</protein>
<accession>A0A397UTW1</accession>
<evidence type="ECO:0000313" key="2">
    <source>
        <dbReference type="EMBL" id="RIB12818.1"/>
    </source>
</evidence>